<dbReference type="OrthoDB" id="9788191at2"/>
<evidence type="ECO:0000256" key="5">
    <source>
        <dbReference type="HAMAP-Rule" id="MF_00014"/>
    </source>
</evidence>
<dbReference type="RefSeq" id="WP_101249849.1">
    <property type="nucleotide sequence ID" value="NZ_PIUM01000005.1"/>
</dbReference>
<dbReference type="SUPFAM" id="SSF50447">
    <property type="entry name" value="Translation proteins"/>
    <property type="match status" value="1"/>
</dbReference>
<name>A0A2N3PY77_9PROT</name>
<evidence type="ECO:0000256" key="3">
    <source>
        <dbReference type="ARBA" id="ARBA00022552"/>
    </source>
</evidence>
<organism evidence="9 10">
    <name type="scientific">Telmatospirillum siberiense</name>
    <dbReference type="NCBI Taxonomy" id="382514"/>
    <lineage>
        <taxon>Bacteria</taxon>
        <taxon>Pseudomonadati</taxon>
        <taxon>Pseudomonadota</taxon>
        <taxon>Alphaproteobacteria</taxon>
        <taxon>Rhodospirillales</taxon>
        <taxon>Rhodospirillaceae</taxon>
        <taxon>Telmatospirillum</taxon>
    </lineage>
</organism>
<dbReference type="Gene3D" id="2.30.30.240">
    <property type="entry name" value="PRC-barrel domain"/>
    <property type="match status" value="1"/>
</dbReference>
<dbReference type="InterPro" id="IPR011033">
    <property type="entry name" value="PRC_barrel-like_sf"/>
</dbReference>
<comment type="caution">
    <text evidence="9">The sequence shown here is derived from an EMBL/GenBank/DDBJ whole genome shotgun (WGS) entry which is preliminary data.</text>
</comment>
<accession>A0A2N3PY77</accession>
<keyword evidence="2 5" id="KW-0690">Ribosome biogenesis</keyword>
<comment type="function">
    <text evidence="5">An accessory protein needed during the final step in the assembly of 30S ribosomal subunit, possibly for assembly of the head region. Essential for efficient processing of 16S rRNA. May be needed both before and after RbfA during the maturation of 16S rRNA. It has affinity for free ribosomal 30S subunits but not for 70S ribosomes.</text>
</comment>
<dbReference type="EMBL" id="PIUM01000005">
    <property type="protein sequence ID" value="PKU25325.1"/>
    <property type="molecule type" value="Genomic_DNA"/>
</dbReference>
<dbReference type="NCBIfam" id="TIGR02273">
    <property type="entry name" value="16S_RimM"/>
    <property type="match status" value="1"/>
</dbReference>
<comment type="subunit">
    <text evidence="5">Binds ribosomal protein uS19.</text>
</comment>
<dbReference type="InterPro" id="IPR011961">
    <property type="entry name" value="RimM"/>
</dbReference>
<dbReference type="InterPro" id="IPR009000">
    <property type="entry name" value="Transl_B-barrel_sf"/>
</dbReference>
<sequence>MSERVCVGVILGAHGLKGAVRIKSFTERAVDVAAYGAVEDEAGGRRFRLRLLGEVKGAVTARIEGIDERNAAEALKGLKLYVAKSSLPPPEEEEFYYSDLVGLKAELADGKAMGKVKGVFDFGGGDVIEIAGPDGTVMLPFTKAAVPVVDIAGGRLVVEPPIEIEAGPGDVPEDEEEEVGGNDGE</sequence>
<dbReference type="InterPro" id="IPR056792">
    <property type="entry name" value="PRC_RimM"/>
</dbReference>
<feature type="domain" description="Ribosome maturation factor RimM PRC barrel" evidence="8">
    <location>
        <begin position="98"/>
        <end position="162"/>
    </location>
</feature>
<evidence type="ECO:0000256" key="6">
    <source>
        <dbReference type="SAM" id="MobiDB-lite"/>
    </source>
</evidence>
<keyword evidence="10" id="KW-1185">Reference proteome</keyword>
<dbReference type="Gene3D" id="2.40.30.60">
    <property type="entry name" value="RimM"/>
    <property type="match status" value="1"/>
</dbReference>
<dbReference type="Pfam" id="PF24986">
    <property type="entry name" value="PRC_RimM"/>
    <property type="match status" value="1"/>
</dbReference>
<dbReference type="HAMAP" id="MF_00014">
    <property type="entry name" value="Ribosome_mat_RimM"/>
    <property type="match status" value="1"/>
</dbReference>
<dbReference type="GO" id="GO:0006364">
    <property type="term" value="P:rRNA processing"/>
    <property type="evidence" value="ECO:0007669"/>
    <property type="project" value="UniProtKB-UniRule"/>
</dbReference>
<evidence type="ECO:0000256" key="1">
    <source>
        <dbReference type="ARBA" id="ARBA00022490"/>
    </source>
</evidence>
<gene>
    <name evidence="5 9" type="primary">rimM</name>
    <name evidence="9" type="ORF">CWS72_06930</name>
</gene>
<dbReference type="Proteomes" id="UP000233293">
    <property type="component" value="Unassembled WGS sequence"/>
</dbReference>
<evidence type="ECO:0000259" key="7">
    <source>
        <dbReference type="Pfam" id="PF01782"/>
    </source>
</evidence>
<feature type="domain" description="RimM N-terminal" evidence="7">
    <location>
        <begin position="6"/>
        <end position="85"/>
    </location>
</feature>
<dbReference type="GO" id="GO:0042274">
    <property type="term" value="P:ribosomal small subunit biogenesis"/>
    <property type="evidence" value="ECO:0007669"/>
    <property type="project" value="UniProtKB-UniRule"/>
</dbReference>
<keyword evidence="4 5" id="KW-0143">Chaperone</keyword>
<protein>
    <recommendedName>
        <fullName evidence="5">Ribosome maturation factor RimM</fullName>
    </recommendedName>
</protein>
<comment type="domain">
    <text evidence="5">The PRC barrel domain binds ribosomal protein uS19.</text>
</comment>
<comment type="similarity">
    <text evidence="5">Belongs to the RimM family.</text>
</comment>
<dbReference type="GO" id="GO:0043022">
    <property type="term" value="F:ribosome binding"/>
    <property type="evidence" value="ECO:0007669"/>
    <property type="project" value="InterPro"/>
</dbReference>
<dbReference type="GO" id="GO:0005840">
    <property type="term" value="C:ribosome"/>
    <property type="evidence" value="ECO:0007669"/>
    <property type="project" value="InterPro"/>
</dbReference>
<dbReference type="InterPro" id="IPR036976">
    <property type="entry name" value="RimM_N_sf"/>
</dbReference>
<evidence type="ECO:0000313" key="10">
    <source>
        <dbReference type="Proteomes" id="UP000233293"/>
    </source>
</evidence>
<keyword evidence="1 5" id="KW-0963">Cytoplasm</keyword>
<feature type="region of interest" description="Disordered" evidence="6">
    <location>
        <begin position="162"/>
        <end position="185"/>
    </location>
</feature>
<dbReference type="SUPFAM" id="SSF50346">
    <property type="entry name" value="PRC-barrel domain"/>
    <property type="match status" value="1"/>
</dbReference>
<dbReference type="GO" id="GO:0005737">
    <property type="term" value="C:cytoplasm"/>
    <property type="evidence" value="ECO:0007669"/>
    <property type="project" value="UniProtKB-SubCell"/>
</dbReference>
<evidence type="ECO:0000256" key="2">
    <source>
        <dbReference type="ARBA" id="ARBA00022517"/>
    </source>
</evidence>
<evidence type="ECO:0000313" key="9">
    <source>
        <dbReference type="EMBL" id="PKU25325.1"/>
    </source>
</evidence>
<reference evidence="10" key="1">
    <citation type="submission" date="2017-12" db="EMBL/GenBank/DDBJ databases">
        <title>Draft genome sequence of Telmatospirillum siberiense 26-4b1T, an acidotolerant peatland alphaproteobacterium potentially involved in sulfur cycling.</title>
        <authorList>
            <person name="Hausmann B."/>
            <person name="Pjevac P."/>
            <person name="Schreck K."/>
            <person name="Herbold C.W."/>
            <person name="Daims H."/>
            <person name="Wagner M."/>
            <person name="Pester M."/>
            <person name="Loy A."/>
        </authorList>
    </citation>
    <scope>NUCLEOTIDE SEQUENCE [LARGE SCALE GENOMIC DNA]</scope>
    <source>
        <strain evidence="10">26-4b1</strain>
    </source>
</reference>
<evidence type="ECO:0000259" key="8">
    <source>
        <dbReference type="Pfam" id="PF24986"/>
    </source>
</evidence>
<dbReference type="PANTHER" id="PTHR33692">
    <property type="entry name" value="RIBOSOME MATURATION FACTOR RIMM"/>
    <property type="match status" value="1"/>
</dbReference>
<dbReference type="AlphaFoldDB" id="A0A2N3PY77"/>
<evidence type="ECO:0000256" key="4">
    <source>
        <dbReference type="ARBA" id="ARBA00023186"/>
    </source>
</evidence>
<feature type="compositionally biased region" description="Acidic residues" evidence="6">
    <location>
        <begin position="171"/>
        <end position="185"/>
    </location>
</feature>
<dbReference type="InterPro" id="IPR002676">
    <property type="entry name" value="RimM_N"/>
</dbReference>
<dbReference type="PANTHER" id="PTHR33692:SF1">
    <property type="entry name" value="RIBOSOME MATURATION FACTOR RIMM"/>
    <property type="match status" value="1"/>
</dbReference>
<comment type="subcellular location">
    <subcellularLocation>
        <location evidence="5">Cytoplasm</location>
    </subcellularLocation>
</comment>
<proteinExistence type="inferred from homology"/>
<dbReference type="Pfam" id="PF01782">
    <property type="entry name" value="RimM"/>
    <property type="match status" value="1"/>
</dbReference>
<keyword evidence="3 5" id="KW-0698">rRNA processing</keyword>